<name>A0A914PRN1_9BILA</name>
<reference evidence="2" key="1">
    <citation type="submission" date="2022-11" db="UniProtKB">
        <authorList>
            <consortium name="WormBaseParasite"/>
        </authorList>
    </citation>
    <scope>IDENTIFICATION</scope>
</reference>
<dbReference type="WBParaSite" id="PDA_v2.g20792.t1">
    <property type="protein sequence ID" value="PDA_v2.g20792.t1"/>
    <property type="gene ID" value="PDA_v2.g20792"/>
</dbReference>
<organism evidence="1 2">
    <name type="scientific">Panagrolaimus davidi</name>
    <dbReference type="NCBI Taxonomy" id="227884"/>
    <lineage>
        <taxon>Eukaryota</taxon>
        <taxon>Metazoa</taxon>
        <taxon>Ecdysozoa</taxon>
        <taxon>Nematoda</taxon>
        <taxon>Chromadorea</taxon>
        <taxon>Rhabditida</taxon>
        <taxon>Tylenchina</taxon>
        <taxon>Panagrolaimomorpha</taxon>
        <taxon>Panagrolaimoidea</taxon>
        <taxon>Panagrolaimidae</taxon>
        <taxon>Panagrolaimus</taxon>
    </lineage>
</organism>
<dbReference type="AlphaFoldDB" id="A0A914PRN1"/>
<sequence length="96" mass="11073">MLPNRTPTHSFKLCDGGNYETPVLNGNSIKNRSPNLTPSRNMNFRGATEGDRYISQHDQEHFDSAKFSYYNERASSSLQNSLEKDVVEILHRYHKL</sequence>
<proteinExistence type="predicted"/>
<evidence type="ECO:0000313" key="2">
    <source>
        <dbReference type="WBParaSite" id="PDA_v2.g20792.t1"/>
    </source>
</evidence>
<keyword evidence="1" id="KW-1185">Reference proteome</keyword>
<dbReference type="Proteomes" id="UP000887578">
    <property type="component" value="Unplaced"/>
</dbReference>
<protein>
    <submittedName>
        <fullName evidence="2">Uncharacterized protein</fullName>
    </submittedName>
</protein>
<evidence type="ECO:0000313" key="1">
    <source>
        <dbReference type="Proteomes" id="UP000887578"/>
    </source>
</evidence>
<accession>A0A914PRN1</accession>